<comment type="caution">
    <text evidence="2">The sequence shown here is derived from an EMBL/GenBank/DDBJ whole genome shotgun (WGS) entry which is preliminary data.</text>
</comment>
<sequence length="584" mass="67116">MKNKILYIFFLLATFFSSNSQNTPTNTTAQEEIFVHINSSLLFSGEYLYYKLYCLNAQTHQKTKLSNIVYVDFVDSNGKTVFNHKIVLEDGLGNSDFFVPSTIASGSYKLVAYTQWMQNNPVDKFFETSLKIINPYIAEINNTQEIESIAFPKSASQQDKNLKLPEDLNIQIILDKKQLSIREKINIIIQNNMGPLGNGDYSMSVRKLDDIEGFPRKTATQAMSKKEGVNIIFMGNSNQKAETDGYLLKGEVIKRISKLPAQSVDVAVSIPGENFLFTVVTTNAAGEFSFEIDPNFQGEQAIIQILEDKKEDYEINLQDEKYLDYSKLDFPKFSIDKSFKDKIVERSIYNQIENGYYNLKPDTIEEKQSALSFVRYEKGITYELDDYTRFNTMKEVLTEIVKLAWTTTENNKRVVKVLEREMSAPTKFLPLLFVDGVFMEDHEEFLNINALQVKDIKIIRKGYYFGENEYQGVVVVNTKKGNFIPSEFSTSLIQKTLFLPQPSKRYFSQTYNKGAAEVNKRIPDYRLQLMWNPMINLTMRETHAILYSSDIPGIYEIVVEGYTNHGVPISLRETFEVIDSINKE</sequence>
<evidence type="ECO:0000256" key="1">
    <source>
        <dbReference type="SAM" id="SignalP"/>
    </source>
</evidence>
<dbReference type="AlphaFoldDB" id="A0A5J4FZD7"/>
<dbReference type="EMBL" id="BKCF01000004">
    <property type="protein sequence ID" value="GEQ86788.1"/>
    <property type="molecule type" value="Genomic_DNA"/>
</dbReference>
<protein>
    <recommendedName>
        <fullName evidence="4">Macroglobulin domain-containing protein</fullName>
    </recommendedName>
</protein>
<accession>A0A5J4FZD7</accession>
<feature type="signal peptide" evidence="1">
    <location>
        <begin position="1"/>
        <end position="20"/>
    </location>
</feature>
<feature type="chain" id="PRO_5023825532" description="Macroglobulin domain-containing protein" evidence="1">
    <location>
        <begin position="21"/>
        <end position="584"/>
    </location>
</feature>
<proteinExistence type="predicted"/>
<gene>
    <name evidence="2" type="ORF">ULMS_22960</name>
</gene>
<dbReference type="OrthoDB" id="679547at2"/>
<keyword evidence="1" id="KW-0732">Signal</keyword>
<keyword evidence="3" id="KW-1185">Reference proteome</keyword>
<dbReference type="Proteomes" id="UP000326994">
    <property type="component" value="Unassembled WGS sequence"/>
</dbReference>
<evidence type="ECO:0000313" key="3">
    <source>
        <dbReference type="Proteomes" id="UP000326994"/>
    </source>
</evidence>
<dbReference type="Gene3D" id="2.60.40.1930">
    <property type="match status" value="1"/>
</dbReference>
<dbReference type="RefSeq" id="WP_151894705.1">
    <property type="nucleotide sequence ID" value="NZ_BKCF01000004.1"/>
</dbReference>
<evidence type="ECO:0000313" key="2">
    <source>
        <dbReference type="EMBL" id="GEQ86788.1"/>
    </source>
</evidence>
<organism evidence="2 3">
    <name type="scientific">Patiriisocius marinistellae</name>
    <dbReference type="NCBI Taxonomy" id="2494560"/>
    <lineage>
        <taxon>Bacteria</taxon>
        <taxon>Pseudomonadati</taxon>
        <taxon>Bacteroidota</taxon>
        <taxon>Flavobacteriia</taxon>
        <taxon>Flavobacteriales</taxon>
        <taxon>Flavobacteriaceae</taxon>
        <taxon>Patiriisocius</taxon>
    </lineage>
</organism>
<evidence type="ECO:0008006" key="4">
    <source>
        <dbReference type="Google" id="ProtNLM"/>
    </source>
</evidence>
<name>A0A5J4FZD7_9FLAO</name>
<reference evidence="2 3" key="1">
    <citation type="submission" date="2019-08" db="EMBL/GenBank/DDBJ databases">
        <title>Ulvibacter marinistellae sp. nov., isolated from a starfish, Patiria pectinifera.</title>
        <authorList>
            <person name="Kawano K."/>
            <person name="Ushijima N."/>
            <person name="Kihara M."/>
            <person name="Itoh H."/>
        </authorList>
    </citation>
    <scope>NUCLEOTIDE SEQUENCE [LARGE SCALE GENOMIC DNA]</scope>
    <source>
        <strain evidence="2 3">KK4</strain>
    </source>
</reference>